<sequence>MIGVTNNDRDSYGDKAHGVLNTFRSVWPAGVWPKDGAEPIRDDQVERTKKIFMDLLSDFLEAVDDHLKAIEDPRKYVYYSHRVQNSRFCNTLKFLYTVCKTPSGNPRGTPMAPSQKPLPDIPELTPPVAPSQEPQVVIPEESPMAPPMAQTMAPPGDPSEDSSEEGEEEEAYSEVPSKYRGFLMYLYTVCRISDEIINNMIHIINNPELYEDEIVNAIVEMWQHWARTDFHCVDQIVNLKKRLTGYATTYFKYPKQYLKPPEELPVAPPQIPLPDIPGLELPEDTRL</sequence>
<name>A0ABR2JK04_9EUKA</name>
<evidence type="ECO:0000313" key="3">
    <source>
        <dbReference type="Proteomes" id="UP001470230"/>
    </source>
</evidence>
<evidence type="ECO:0000313" key="2">
    <source>
        <dbReference type="EMBL" id="KAK8877878.1"/>
    </source>
</evidence>
<organism evidence="2 3">
    <name type="scientific">Tritrichomonas musculus</name>
    <dbReference type="NCBI Taxonomy" id="1915356"/>
    <lineage>
        <taxon>Eukaryota</taxon>
        <taxon>Metamonada</taxon>
        <taxon>Parabasalia</taxon>
        <taxon>Tritrichomonadida</taxon>
        <taxon>Tritrichomonadidae</taxon>
        <taxon>Tritrichomonas</taxon>
    </lineage>
</organism>
<comment type="caution">
    <text evidence="2">The sequence shown here is derived from an EMBL/GenBank/DDBJ whole genome shotgun (WGS) entry which is preliminary data.</text>
</comment>
<keyword evidence="3" id="KW-1185">Reference proteome</keyword>
<proteinExistence type="predicted"/>
<feature type="compositionally biased region" description="Acidic residues" evidence="1">
    <location>
        <begin position="158"/>
        <end position="172"/>
    </location>
</feature>
<protein>
    <submittedName>
        <fullName evidence="2">Uncharacterized protein</fullName>
    </submittedName>
</protein>
<dbReference type="Proteomes" id="UP001470230">
    <property type="component" value="Unassembled WGS sequence"/>
</dbReference>
<accession>A0ABR2JK04</accession>
<reference evidence="2 3" key="1">
    <citation type="submission" date="2024-04" db="EMBL/GenBank/DDBJ databases">
        <title>Tritrichomonas musculus Genome.</title>
        <authorList>
            <person name="Alves-Ferreira E."/>
            <person name="Grigg M."/>
            <person name="Lorenzi H."/>
            <person name="Galac M."/>
        </authorList>
    </citation>
    <scope>NUCLEOTIDE SEQUENCE [LARGE SCALE GENOMIC DNA]</scope>
    <source>
        <strain evidence="2 3">EAF2021</strain>
    </source>
</reference>
<dbReference type="EMBL" id="JAPFFF010000011">
    <property type="protein sequence ID" value="KAK8877878.1"/>
    <property type="molecule type" value="Genomic_DNA"/>
</dbReference>
<feature type="region of interest" description="Disordered" evidence="1">
    <location>
        <begin position="142"/>
        <end position="173"/>
    </location>
</feature>
<evidence type="ECO:0000256" key="1">
    <source>
        <dbReference type="SAM" id="MobiDB-lite"/>
    </source>
</evidence>
<gene>
    <name evidence="2" type="ORF">M9Y10_004641</name>
</gene>